<sequence>MSTSMRRQLGTAISLMRRGNLHGLGRRIADRHRRSRVPFRPIEHAEWWARHALLSDRERLILGRRLVKVGDLIRVTVVVSVGRRDVADLPGLVGSLMDQVHVDWELVAYTDPSIPEASLRELDCGDSRVRRISMTATSLRPGMLPNRLLNDATGDWLMFLHPEDRLHEAALAAIALRAAADSRFTLVYTDDDLLDASGLHQNPNFKPPWNPDLVLAQGLVDHTFAIARQTLGDLGPPFASIRKLTMELALALAGSEVCHLPFPFCSRVRGPTRQSDQAEVQELSTRLRRWHPGTTIERATDGSSLRIRWPVPDPAPRVSILIPTRDHGRLLERCIDSLLSITRYPDVELVLVDHDSCQRRARRIIDRISERPDSTVITHTGPFNYASMMNQAVEASTGDYLCLLNNDTEVIDPGWLTEMAGHLTRDEVGIVGALLLFGDRTIQHAGVHPGLGGLMGHGHKHRRHGDHGYHGRLTVAHEVAAVTGACLGIRRTTWDLLGGMDQDHLGVAYNDVDLCLRARSAGYRVLFTPHAVLLHHESASRGPDEDPAHNDRLRGEIEVMQARWGSILEDDPAYSPNLDLDGGGFLTADHPRWTPPWAI</sequence>
<dbReference type="AlphaFoldDB" id="A0A381RLH2"/>
<dbReference type="Gene3D" id="3.90.550.10">
    <property type="entry name" value="Spore Coat Polysaccharide Biosynthesis Protein SpsA, Chain A"/>
    <property type="match status" value="2"/>
</dbReference>
<dbReference type="Pfam" id="PF00535">
    <property type="entry name" value="Glycos_transf_2"/>
    <property type="match status" value="1"/>
</dbReference>
<dbReference type="EMBL" id="UINC01002082">
    <property type="protein sequence ID" value="SUZ92700.1"/>
    <property type="molecule type" value="Genomic_DNA"/>
</dbReference>
<proteinExistence type="predicted"/>
<dbReference type="PANTHER" id="PTHR43179">
    <property type="entry name" value="RHAMNOSYLTRANSFERASE WBBL"/>
    <property type="match status" value="1"/>
</dbReference>
<evidence type="ECO:0000313" key="2">
    <source>
        <dbReference type="EMBL" id="SUZ92700.1"/>
    </source>
</evidence>
<protein>
    <recommendedName>
        <fullName evidence="1">Glycosyltransferase 2-like domain-containing protein</fullName>
    </recommendedName>
</protein>
<feature type="domain" description="Glycosyltransferase 2-like" evidence="1">
    <location>
        <begin position="319"/>
        <end position="435"/>
    </location>
</feature>
<accession>A0A381RLH2</accession>
<evidence type="ECO:0000259" key="1">
    <source>
        <dbReference type="Pfam" id="PF00535"/>
    </source>
</evidence>
<dbReference type="InterPro" id="IPR001173">
    <property type="entry name" value="Glyco_trans_2-like"/>
</dbReference>
<dbReference type="CDD" id="cd04186">
    <property type="entry name" value="GT_2_like_c"/>
    <property type="match status" value="1"/>
</dbReference>
<gene>
    <name evidence="2" type="ORF">METZ01_LOCUS45554</name>
</gene>
<dbReference type="PANTHER" id="PTHR43179:SF7">
    <property type="entry name" value="RHAMNOSYLTRANSFERASE WBBL"/>
    <property type="match status" value="1"/>
</dbReference>
<dbReference type="InterPro" id="IPR029044">
    <property type="entry name" value="Nucleotide-diphossugar_trans"/>
</dbReference>
<dbReference type="SUPFAM" id="SSF53448">
    <property type="entry name" value="Nucleotide-diphospho-sugar transferases"/>
    <property type="match status" value="2"/>
</dbReference>
<organism evidence="2">
    <name type="scientific">marine metagenome</name>
    <dbReference type="NCBI Taxonomy" id="408172"/>
    <lineage>
        <taxon>unclassified sequences</taxon>
        <taxon>metagenomes</taxon>
        <taxon>ecological metagenomes</taxon>
    </lineage>
</organism>
<name>A0A381RLH2_9ZZZZ</name>
<reference evidence="2" key="1">
    <citation type="submission" date="2018-05" db="EMBL/GenBank/DDBJ databases">
        <authorList>
            <person name="Lanie J.A."/>
            <person name="Ng W.-L."/>
            <person name="Kazmierczak K.M."/>
            <person name="Andrzejewski T.M."/>
            <person name="Davidsen T.M."/>
            <person name="Wayne K.J."/>
            <person name="Tettelin H."/>
            <person name="Glass J.I."/>
            <person name="Rusch D."/>
            <person name="Podicherti R."/>
            <person name="Tsui H.-C.T."/>
            <person name="Winkler M.E."/>
        </authorList>
    </citation>
    <scope>NUCLEOTIDE SEQUENCE</scope>
</reference>